<reference evidence="6" key="3">
    <citation type="submission" date="2025-08" db="UniProtKB">
        <authorList>
            <consortium name="Ensembl"/>
        </authorList>
    </citation>
    <scope>IDENTIFICATION</scope>
</reference>
<dbReference type="SUPFAM" id="SSF50978">
    <property type="entry name" value="WD40 repeat-like"/>
    <property type="match status" value="1"/>
</dbReference>
<organism evidence="6 7">
    <name type="scientific">Ciona intestinalis</name>
    <name type="common">Transparent sea squirt</name>
    <name type="synonym">Ascidia intestinalis</name>
    <dbReference type="NCBI Taxonomy" id="7719"/>
    <lineage>
        <taxon>Eukaryota</taxon>
        <taxon>Metazoa</taxon>
        <taxon>Chordata</taxon>
        <taxon>Tunicata</taxon>
        <taxon>Ascidiacea</taxon>
        <taxon>Phlebobranchia</taxon>
        <taxon>Cionidae</taxon>
        <taxon>Ciona</taxon>
    </lineage>
</organism>
<dbReference type="Proteomes" id="UP000008144">
    <property type="component" value="Chromosome 10"/>
</dbReference>
<dbReference type="FunCoup" id="F6RTW0">
    <property type="interactions" value="690"/>
</dbReference>
<keyword evidence="2" id="KW-0853">WD repeat</keyword>
<dbReference type="GO" id="GO:0061723">
    <property type="term" value="P:glycophagy"/>
    <property type="evidence" value="ECO:0000318"/>
    <property type="project" value="GO_Central"/>
</dbReference>
<evidence type="ECO:0000313" key="7">
    <source>
        <dbReference type="Proteomes" id="UP000008144"/>
    </source>
</evidence>
<reference evidence="6" key="2">
    <citation type="journal article" date="2008" name="Genome Biol.">
        <title>Improved genome assembly and evidence-based global gene model set for the chordate Ciona intestinalis: new insight into intron and operon populations.</title>
        <authorList>
            <person name="Satou Y."/>
            <person name="Mineta K."/>
            <person name="Ogasawara M."/>
            <person name="Sasakura Y."/>
            <person name="Shoguchi E."/>
            <person name="Ueno K."/>
            <person name="Yamada L."/>
            <person name="Matsumoto J."/>
            <person name="Wasserscheid J."/>
            <person name="Dewar K."/>
            <person name="Wiley G.B."/>
            <person name="Macmil S.L."/>
            <person name="Roe B.A."/>
            <person name="Zeller R.W."/>
            <person name="Hastings K.E."/>
            <person name="Lemaire P."/>
            <person name="Lindquist E."/>
            <person name="Endo T."/>
            <person name="Hotta K."/>
            <person name="Inaba K."/>
        </authorList>
    </citation>
    <scope>NUCLEOTIDE SEQUENCE [LARGE SCALE GENOMIC DNA]</scope>
    <source>
        <strain evidence="6">wild type</strain>
    </source>
</reference>
<dbReference type="GO" id="GO:0005829">
    <property type="term" value="C:cytosol"/>
    <property type="evidence" value="ECO:0000318"/>
    <property type="project" value="GO_Central"/>
</dbReference>
<dbReference type="GeneID" id="100180836"/>
<evidence type="ECO:0000256" key="4">
    <source>
        <dbReference type="ARBA" id="ARBA00023006"/>
    </source>
</evidence>
<comment type="subcellular location">
    <subcellularLocation>
        <location evidence="1">Preautophagosomal structure</location>
    </subcellularLocation>
</comment>
<dbReference type="OMA" id="GGPQCMC"/>
<dbReference type="GO" id="GO:0000425">
    <property type="term" value="P:pexophagy"/>
    <property type="evidence" value="ECO:0000318"/>
    <property type="project" value="GO_Central"/>
</dbReference>
<keyword evidence="7" id="KW-1185">Reference proteome</keyword>
<accession>A0A1W2W8B4</accession>
<evidence type="ECO:0000256" key="5">
    <source>
        <dbReference type="ARBA" id="ARBA00025740"/>
    </source>
</evidence>
<dbReference type="InterPro" id="IPR015943">
    <property type="entry name" value="WD40/YVTN_repeat-like_dom_sf"/>
</dbReference>
<dbReference type="GO" id="GO:0044804">
    <property type="term" value="P:nucleophagy"/>
    <property type="evidence" value="ECO:0000318"/>
    <property type="project" value="GO_Central"/>
</dbReference>
<dbReference type="SMART" id="SM00320">
    <property type="entry name" value="WD40"/>
    <property type="match status" value="3"/>
</dbReference>
<dbReference type="HOGENOM" id="CLU_025895_2_2_1"/>
<dbReference type="GO" id="GO:0080025">
    <property type="term" value="F:phosphatidylinositol-3,5-bisphosphate binding"/>
    <property type="evidence" value="ECO:0000318"/>
    <property type="project" value="GO_Central"/>
</dbReference>
<dbReference type="GO" id="GO:0030674">
    <property type="term" value="F:protein-macromolecule adaptor activity"/>
    <property type="evidence" value="ECO:0000318"/>
    <property type="project" value="GO_Central"/>
</dbReference>
<dbReference type="AlphaFoldDB" id="F6RTW0"/>
<dbReference type="GO" id="GO:0034497">
    <property type="term" value="P:protein localization to phagophore assembly site"/>
    <property type="evidence" value="ECO:0000318"/>
    <property type="project" value="GO_Central"/>
</dbReference>
<dbReference type="InterPro" id="IPR001680">
    <property type="entry name" value="WD40_rpt"/>
</dbReference>
<dbReference type="GO" id="GO:0032266">
    <property type="term" value="F:phosphatidylinositol-3-phosphate binding"/>
    <property type="evidence" value="ECO:0000318"/>
    <property type="project" value="GO_Central"/>
</dbReference>
<evidence type="ECO:0000256" key="1">
    <source>
        <dbReference type="ARBA" id="ARBA00004329"/>
    </source>
</evidence>
<dbReference type="PANTHER" id="PTHR11227">
    <property type="entry name" value="WD-REPEAT PROTEIN INTERACTING WITH PHOSPHOINOSIDES WIPI -RELATED"/>
    <property type="match status" value="1"/>
</dbReference>
<dbReference type="STRING" id="7719.ENSCINP00000016797"/>
<proteinExistence type="inferred from homology"/>
<evidence type="ECO:0000256" key="2">
    <source>
        <dbReference type="ARBA" id="ARBA00022574"/>
    </source>
</evidence>
<reference evidence="7" key="1">
    <citation type="journal article" date="2002" name="Science">
        <title>The draft genome of Ciona intestinalis: insights into chordate and vertebrate origins.</title>
        <authorList>
            <person name="Dehal P."/>
            <person name="Satou Y."/>
            <person name="Campbell R.K."/>
            <person name="Chapman J."/>
            <person name="Degnan B."/>
            <person name="De Tomaso A."/>
            <person name="Davidson B."/>
            <person name="Di Gregorio A."/>
            <person name="Gelpke M."/>
            <person name="Goodstein D.M."/>
            <person name="Harafuji N."/>
            <person name="Hastings K.E."/>
            <person name="Ho I."/>
            <person name="Hotta K."/>
            <person name="Huang W."/>
            <person name="Kawashima T."/>
            <person name="Lemaire P."/>
            <person name="Martinez D."/>
            <person name="Meinertzhagen I.A."/>
            <person name="Necula S."/>
            <person name="Nonaka M."/>
            <person name="Putnam N."/>
            <person name="Rash S."/>
            <person name="Saiga H."/>
            <person name="Satake M."/>
            <person name="Terry A."/>
            <person name="Yamada L."/>
            <person name="Wang H.G."/>
            <person name="Awazu S."/>
            <person name="Azumi K."/>
            <person name="Boore J."/>
            <person name="Branno M."/>
            <person name="Chin-Bow S."/>
            <person name="DeSantis R."/>
            <person name="Doyle S."/>
            <person name="Francino P."/>
            <person name="Keys D.N."/>
            <person name="Haga S."/>
            <person name="Hayashi H."/>
            <person name="Hino K."/>
            <person name="Imai K.S."/>
            <person name="Inaba K."/>
            <person name="Kano S."/>
            <person name="Kobayashi K."/>
            <person name="Kobayashi M."/>
            <person name="Lee B.I."/>
            <person name="Makabe K.W."/>
            <person name="Manohar C."/>
            <person name="Matassi G."/>
            <person name="Medina M."/>
            <person name="Mochizuki Y."/>
            <person name="Mount S."/>
            <person name="Morishita T."/>
            <person name="Miura S."/>
            <person name="Nakayama A."/>
            <person name="Nishizaka S."/>
            <person name="Nomoto H."/>
            <person name="Ohta F."/>
            <person name="Oishi K."/>
            <person name="Rigoutsos I."/>
            <person name="Sano M."/>
            <person name="Sasaki A."/>
            <person name="Sasakura Y."/>
            <person name="Shoguchi E."/>
            <person name="Shin-i T."/>
            <person name="Spagnuolo A."/>
            <person name="Stainier D."/>
            <person name="Suzuki M.M."/>
            <person name="Tassy O."/>
            <person name="Takatori N."/>
            <person name="Tokuoka M."/>
            <person name="Yagi K."/>
            <person name="Yoshizaki F."/>
            <person name="Wada S."/>
            <person name="Zhang C."/>
            <person name="Hyatt P.D."/>
            <person name="Larimer F."/>
            <person name="Detter C."/>
            <person name="Doggett N."/>
            <person name="Glavina T."/>
            <person name="Hawkins T."/>
            <person name="Richardson P."/>
            <person name="Lucas S."/>
            <person name="Kohara Y."/>
            <person name="Levine M."/>
            <person name="Satoh N."/>
            <person name="Rokhsar D.S."/>
        </authorList>
    </citation>
    <scope>NUCLEOTIDE SEQUENCE [LARGE SCALE GENOMIC DNA]</scope>
</reference>
<reference evidence="6" key="4">
    <citation type="submission" date="2025-09" db="UniProtKB">
        <authorList>
            <consortium name="Ensembl"/>
        </authorList>
    </citation>
    <scope>IDENTIFICATION</scope>
</reference>
<sequence length="336" mass="37297">MASLLCCSFNQDHGCFVCGMTNGFRVYNTFPLKEKERQDFPDPCGIAHAEMLFRCNYLAVVGSGTSELYPKNKVMIWDDLKKKVVIELSFSSDVRSVRLRRDRIVVALDRLIKVFTFTQHPQPIHVLETTNNPEGICQLCPSSSRSLLVFPSKTTGNVQAVDLMDTQALPLDIHAHDGPISCLALNVDGSRLATASHKGTLIRIFDTTNGNQVGELRRGSGNAKIYCINFNVDSTLLCASSDHGTVHIFSINDEVPPTTKPNSSSSRFLPKYFSSQWSFSRFNVPTSSQCICAFTSDSSAVVAICDDGSYFRFTFNNKGECSRDYFAHFLDMTDSS</sequence>
<dbReference type="KEGG" id="cin:100180836"/>
<comment type="similarity">
    <text evidence="5">Belongs to the WD repeat PROPPIN family.</text>
</comment>
<dbReference type="OrthoDB" id="1667587at2759"/>
<dbReference type="InterPro" id="IPR048720">
    <property type="entry name" value="PROPPIN"/>
</dbReference>
<gene>
    <name evidence="6" type="primary">LOC100180836</name>
</gene>
<dbReference type="InterPro" id="IPR036322">
    <property type="entry name" value="WD40_repeat_dom_sf"/>
</dbReference>
<evidence type="ECO:0000313" key="6">
    <source>
        <dbReference type="Ensembl" id="ENSCINP00000016797.3"/>
    </source>
</evidence>
<protein>
    <submittedName>
        <fullName evidence="6">WD repeat domain phosphoinositide-interacting protein 3</fullName>
    </submittedName>
</protein>
<dbReference type="GO" id="GO:0000422">
    <property type="term" value="P:autophagy of mitochondrion"/>
    <property type="evidence" value="ECO:0000318"/>
    <property type="project" value="GO_Central"/>
</dbReference>
<keyword evidence="4" id="KW-0072">Autophagy</keyword>
<keyword evidence="3" id="KW-0677">Repeat</keyword>
<dbReference type="Ensembl" id="ENSCINT00000016797.3">
    <property type="protein sequence ID" value="ENSCINP00000016797.3"/>
    <property type="gene ID" value="ENSCING00000008221.3"/>
</dbReference>
<dbReference type="Gene3D" id="2.130.10.10">
    <property type="entry name" value="YVTN repeat-like/Quinoprotein amine dehydrogenase"/>
    <property type="match status" value="1"/>
</dbReference>
<dbReference type="RefSeq" id="XP_002122999.1">
    <property type="nucleotide sequence ID" value="XM_002122963.5"/>
</dbReference>
<dbReference type="Pfam" id="PF21032">
    <property type="entry name" value="PROPPIN"/>
    <property type="match status" value="1"/>
</dbReference>
<dbReference type="EMBL" id="EAAA01000516">
    <property type="status" value="NOT_ANNOTATED_CDS"/>
    <property type="molecule type" value="Genomic_DNA"/>
</dbReference>
<dbReference type="GeneTree" id="ENSGT00940000157510"/>
<accession>F6RTW0</accession>
<dbReference type="GO" id="GO:0034045">
    <property type="term" value="C:phagophore assembly site membrane"/>
    <property type="evidence" value="ECO:0000318"/>
    <property type="project" value="GO_Central"/>
</dbReference>
<evidence type="ECO:0000256" key="3">
    <source>
        <dbReference type="ARBA" id="ARBA00022737"/>
    </source>
</evidence>
<dbReference type="InParanoid" id="F6RTW0"/>
<name>F6RTW0_CIOIN</name>